<keyword evidence="2" id="KW-1185">Reference proteome</keyword>
<evidence type="ECO:0000313" key="1">
    <source>
        <dbReference type="EMBL" id="KAK2942014.1"/>
    </source>
</evidence>
<comment type="caution">
    <text evidence="1">The sequence shown here is derived from an EMBL/GenBank/DDBJ whole genome shotgun (WGS) entry which is preliminary data.</text>
</comment>
<sequence length="187" mass="21856">MSPLPRRGDVTCIRYWTIRDEKLSIEQGQNKHSDDKLKRLEVMHGCQKRVEEERKHTFSSRIVQYLCEEVAKVDTRHWFETTMLSKGTEGLPPQRTRSFDAYWLGTDGLMFSIPSYHQITDPTKSERRRNVGKTTDNLSVCMTPFCIHDLQQVILPIKKLPSYVNDMIKPILSLLLDVAHRDVFFNC</sequence>
<dbReference type="EMBL" id="JARBJD010000442">
    <property type="protein sequence ID" value="KAK2942014.1"/>
    <property type="molecule type" value="Genomic_DNA"/>
</dbReference>
<organism evidence="1 2">
    <name type="scientific">Blattamonas nauphoetae</name>
    <dbReference type="NCBI Taxonomy" id="2049346"/>
    <lineage>
        <taxon>Eukaryota</taxon>
        <taxon>Metamonada</taxon>
        <taxon>Preaxostyla</taxon>
        <taxon>Oxymonadida</taxon>
        <taxon>Blattamonas</taxon>
    </lineage>
</organism>
<reference evidence="1 2" key="1">
    <citation type="journal article" date="2022" name="bioRxiv">
        <title>Genomics of Preaxostyla Flagellates Illuminates Evolutionary Transitions and the Path Towards Mitochondrial Loss.</title>
        <authorList>
            <person name="Novak L.V.F."/>
            <person name="Treitli S.C."/>
            <person name="Pyrih J."/>
            <person name="Halakuc P."/>
            <person name="Pipaliya S.V."/>
            <person name="Vacek V."/>
            <person name="Brzon O."/>
            <person name="Soukal P."/>
            <person name="Eme L."/>
            <person name="Dacks J.B."/>
            <person name="Karnkowska A."/>
            <person name="Elias M."/>
            <person name="Hampl V."/>
        </authorList>
    </citation>
    <scope>NUCLEOTIDE SEQUENCE [LARGE SCALE GENOMIC DNA]</scope>
    <source>
        <strain evidence="1">NAU3</strain>
        <tissue evidence="1">Gut</tissue>
    </source>
</reference>
<accession>A0ABQ9WR95</accession>
<dbReference type="Proteomes" id="UP001281761">
    <property type="component" value="Unassembled WGS sequence"/>
</dbReference>
<evidence type="ECO:0000313" key="2">
    <source>
        <dbReference type="Proteomes" id="UP001281761"/>
    </source>
</evidence>
<gene>
    <name evidence="1" type="ORF">BLNAU_23079</name>
</gene>
<name>A0ABQ9WR95_9EUKA</name>
<proteinExistence type="predicted"/>
<protein>
    <submittedName>
        <fullName evidence="1">Uncharacterized protein</fullName>
    </submittedName>
</protein>